<proteinExistence type="predicted"/>
<protein>
    <recommendedName>
        <fullName evidence="4">5-bromo-4-chloroindolyl phosphate hydrolysis protein</fullName>
    </recommendedName>
</protein>
<keyword evidence="1" id="KW-1133">Transmembrane helix</keyword>
<comment type="caution">
    <text evidence="2">The sequence shown here is derived from an EMBL/GenBank/DDBJ whole genome shotgun (WGS) entry which is preliminary data.</text>
</comment>
<accession>A0A8J7H745</accession>
<reference evidence="2" key="1">
    <citation type="submission" date="2020-12" db="EMBL/GenBank/DDBJ databases">
        <title>M. sibirica DSM 26468T genome.</title>
        <authorList>
            <person name="Thieme N."/>
            <person name="Rettenmaier R."/>
            <person name="Zverlov V."/>
            <person name="Liebl W."/>
        </authorList>
    </citation>
    <scope>NUCLEOTIDE SEQUENCE</scope>
    <source>
        <strain evidence="2">DSM 26468</strain>
    </source>
</reference>
<keyword evidence="1" id="KW-0812">Transmembrane</keyword>
<evidence type="ECO:0008006" key="4">
    <source>
        <dbReference type="Google" id="ProtNLM"/>
    </source>
</evidence>
<keyword evidence="3" id="KW-1185">Reference proteome</keyword>
<gene>
    <name evidence="2" type="ORF">I5677_08540</name>
</gene>
<dbReference type="RefSeq" id="WP_197661160.1">
    <property type="nucleotide sequence ID" value="NZ_JAEAGR010000007.1"/>
</dbReference>
<feature type="transmembrane region" description="Helical" evidence="1">
    <location>
        <begin position="7"/>
        <end position="28"/>
    </location>
</feature>
<evidence type="ECO:0000256" key="1">
    <source>
        <dbReference type="SAM" id="Phobius"/>
    </source>
</evidence>
<evidence type="ECO:0000313" key="3">
    <source>
        <dbReference type="Proteomes" id="UP000623269"/>
    </source>
</evidence>
<organism evidence="2 3">
    <name type="scientific">Mobilitalea sibirica</name>
    <dbReference type="NCBI Taxonomy" id="1462919"/>
    <lineage>
        <taxon>Bacteria</taxon>
        <taxon>Bacillati</taxon>
        <taxon>Bacillota</taxon>
        <taxon>Clostridia</taxon>
        <taxon>Lachnospirales</taxon>
        <taxon>Lachnospiraceae</taxon>
        <taxon>Mobilitalea</taxon>
    </lineage>
</organism>
<dbReference type="AlphaFoldDB" id="A0A8J7H745"/>
<name>A0A8J7H745_9FIRM</name>
<dbReference type="EMBL" id="JAEAGR010000007">
    <property type="protein sequence ID" value="MBH1940936.1"/>
    <property type="molecule type" value="Genomic_DNA"/>
</dbReference>
<feature type="transmembrane region" description="Helical" evidence="1">
    <location>
        <begin position="40"/>
        <end position="57"/>
    </location>
</feature>
<dbReference type="Proteomes" id="UP000623269">
    <property type="component" value="Unassembled WGS sequence"/>
</dbReference>
<evidence type="ECO:0000313" key="2">
    <source>
        <dbReference type="EMBL" id="MBH1940936.1"/>
    </source>
</evidence>
<keyword evidence="1" id="KW-0472">Membrane</keyword>
<sequence length="240" mass="27620">MKGKKNFTLYWMTGVSAALTVPIAIIIFKKVQAGNVGKTVMIVSVFLVLLLAIMFLYKTIFGVTVQEITQEAKVTELDRLNYTLEEYQKNYRNARLNQCIDMVNKQVDRFNRRKNVLFQVADMDENEVDASALGELVETVEDALIINVERIVNRVKIFDDEGLPDNIKQHISYIEEQIHKINDVLTEYETLITETSRMGEINEDTDISKLRDVVNAMKSLRTDQENEIEELASKYEEEGL</sequence>